<sequence length="290" mass="30055">MRFSFILSLAGVSALVIPQATDQAPSNDRHMTSGPVLPLDTHRRLVRRQPTFELLTSAGDGTHTAGDDMLTRWLSAWRKLHGLPTESVAMPWTSPSSPSSPAKPITTAAPHPASTPSPVKDDNNNSTSTDPPSYLPLPETPSSTPDPDPATPSTTQAGEDDQEQSTTPPAEPAPSSHEKRESAKLPGFVPTIPVTIPTASIIKTQSGLPNAVPSGTDIGSGALVGNIGTGLAKLMPGPLGGGLDALLKGVGSDIQAGKKPPKLQRVQPVQPTVATSFPSSQHASLPLINT</sequence>
<evidence type="ECO:0000313" key="2">
    <source>
        <dbReference type="EMBL" id="CCG81346.1"/>
    </source>
</evidence>
<dbReference type="AlphaFoldDB" id="R4X7G8"/>
<dbReference type="Proteomes" id="UP000013776">
    <property type="component" value="Unassembled WGS sequence"/>
</dbReference>
<reference evidence="2 3" key="1">
    <citation type="journal article" date="2013" name="MBio">
        <title>Genome sequencing of the plant pathogen Taphrina deformans, the causal agent of peach leaf curl.</title>
        <authorList>
            <person name="Cisse O.H."/>
            <person name="Almeida J.M.G.C.F."/>
            <person name="Fonseca A."/>
            <person name="Kumar A.A."/>
            <person name="Salojaervi J."/>
            <person name="Overmyer K."/>
            <person name="Hauser P.M."/>
            <person name="Pagni M."/>
        </authorList>
    </citation>
    <scope>NUCLEOTIDE SEQUENCE [LARGE SCALE GENOMIC DNA]</scope>
    <source>
        <strain evidence="3">PYCC 5710 / ATCC 11124 / CBS 356.35 / IMI 108563 / JCM 9778 / NBRC 8474</strain>
    </source>
</reference>
<name>R4X7G8_TAPDE</name>
<dbReference type="VEuPathDB" id="FungiDB:TAPDE_001169"/>
<organism evidence="2 3">
    <name type="scientific">Taphrina deformans (strain PYCC 5710 / ATCC 11124 / CBS 356.35 / IMI 108563 / JCM 9778 / NBRC 8474)</name>
    <name type="common">Peach leaf curl fungus</name>
    <name type="synonym">Lalaria deformans</name>
    <dbReference type="NCBI Taxonomy" id="1097556"/>
    <lineage>
        <taxon>Eukaryota</taxon>
        <taxon>Fungi</taxon>
        <taxon>Dikarya</taxon>
        <taxon>Ascomycota</taxon>
        <taxon>Taphrinomycotina</taxon>
        <taxon>Taphrinomycetes</taxon>
        <taxon>Taphrinales</taxon>
        <taxon>Taphrinaceae</taxon>
        <taxon>Taphrina</taxon>
    </lineage>
</organism>
<comment type="caution">
    <text evidence="2">The sequence shown here is derived from an EMBL/GenBank/DDBJ whole genome shotgun (WGS) entry which is preliminary data.</text>
</comment>
<feature type="region of interest" description="Disordered" evidence="1">
    <location>
        <begin position="88"/>
        <end position="189"/>
    </location>
</feature>
<feature type="compositionally biased region" description="Pro residues" evidence="1">
    <location>
        <begin position="133"/>
        <end position="150"/>
    </location>
</feature>
<feature type="compositionally biased region" description="Low complexity" evidence="1">
    <location>
        <begin position="93"/>
        <end position="118"/>
    </location>
</feature>
<keyword evidence="3" id="KW-1185">Reference proteome</keyword>
<evidence type="ECO:0000256" key="1">
    <source>
        <dbReference type="SAM" id="MobiDB-lite"/>
    </source>
</evidence>
<accession>R4X7G8</accession>
<dbReference type="EMBL" id="CAHR02000036">
    <property type="protein sequence ID" value="CCG81346.1"/>
    <property type="molecule type" value="Genomic_DNA"/>
</dbReference>
<gene>
    <name evidence="2" type="ORF">TAPDE_001169</name>
</gene>
<protein>
    <submittedName>
        <fullName evidence="2">Uncharacterized protein</fullName>
    </submittedName>
</protein>
<proteinExistence type="predicted"/>
<evidence type="ECO:0000313" key="3">
    <source>
        <dbReference type="Proteomes" id="UP000013776"/>
    </source>
</evidence>